<dbReference type="RefSeq" id="WP_024487991.1">
    <property type="nucleotide sequence ID" value="NZ_JANFQL010000015.1"/>
</dbReference>
<evidence type="ECO:0000313" key="1">
    <source>
        <dbReference type="EMBL" id="PCK23337.1"/>
    </source>
</evidence>
<organism evidence="1 2">
    <name type="scientific">Rhodococcus qingshengii</name>
    <dbReference type="NCBI Taxonomy" id="334542"/>
    <lineage>
        <taxon>Bacteria</taxon>
        <taxon>Bacillati</taxon>
        <taxon>Actinomycetota</taxon>
        <taxon>Actinomycetes</taxon>
        <taxon>Mycobacteriales</taxon>
        <taxon>Nocardiaceae</taxon>
        <taxon>Rhodococcus</taxon>
        <taxon>Rhodococcus erythropolis group</taxon>
    </lineage>
</organism>
<dbReference type="AlphaFoldDB" id="A0A2A5J270"/>
<name>A0A2A5J270_RHOSG</name>
<gene>
    <name evidence="1" type="ORF">CHR55_30275</name>
</gene>
<dbReference type="Proteomes" id="UP000230886">
    <property type="component" value="Unassembled WGS sequence"/>
</dbReference>
<sequence>MTDKKGKSKDVAAVGTRVRIAVSDSEADGAVTCTGVVIEDYEDMVIDSGSVGRDWAPVHRWAIALDDGRLIFANGEDLAAAD</sequence>
<proteinExistence type="predicted"/>
<protein>
    <submittedName>
        <fullName evidence="1">Uncharacterized protein</fullName>
    </submittedName>
</protein>
<evidence type="ECO:0000313" key="2">
    <source>
        <dbReference type="Proteomes" id="UP000230886"/>
    </source>
</evidence>
<dbReference type="EMBL" id="NOVD01000052">
    <property type="protein sequence ID" value="PCK23337.1"/>
    <property type="molecule type" value="Genomic_DNA"/>
</dbReference>
<accession>A0A2A5J270</accession>
<reference evidence="1 2" key="1">
    <citation type="submission" date="2017-07" db="EMBL/GenBank/DDBJ databases">
        <title>Draft sequence of Rhodococcus enclensis 23b-28.</title>
        <authorList>
            <person name="Besaury L."/>
            <person name="Sancelme M."/>
            <person name="Amato P."/>
            <person name="Lallement A."/>
            <person name="Delort A.-M."/>
        </authorList>
    </citation>
    <scope>NUCLEOTIDE SEQUENCE [LARGE SCALE GENOMIC DNA]</scope>
    <source>
        <strain evidence="1 2">23b-28</strain>
    </source>
</reference>
<comment type="caution">
    <text evidence="1">The sequence shown here is derived from an EMBL/GenBank/DDBJ whole genome shotgun (WGS) entry which is preliminary data.</text>
</comment>